<dbReference type="InterPro" id="IPR004474">
    <property type="entry name" value="LytR_CpsA_psr"/>
</dbReference>
<evidence type="ECO:0000259" key="2">
    <source>
        <dbReference type="Pfam" id="PF03816"/>
    </source>
</evidence>
<name>A0A1F7GE38_9BACT</name>
<evidence type="ECO:0000256" key="1">
    <source>
        <dbReference type="ARBA" id="ARBA00006068"/>
    </source>
</evidence>
<dbReference type="Gene3D" id="3.40.630.190">
    <property type="entry name" value="LCP protein"/>
    <property type="match status" value="1"/>
</dbReference>
<dbReference type="PANTHER" id="PTHR33392">
    <property type="entry name" value="POLYISOPRENYL-TEICHOIC ACID--PEPTIDOGLYCAN TEICHOIC ACID TRANSFERASE TAGU"/>
    <property type="match status" value="1"/>
</dbReference>
<dbReference type="InterPro" id="IPR050922">
    <property type="entry name" value="LytR/CpsA/Psr_CW_biosynth"/>
</dbReference>
<feature type="domain" description="Cell envelope-related transcriptional attenuator" evidence="2">
    <location>
        <begin position="67"/>
        <end position="295"/>
    </location>
</feature>
<dbReference type="Proteomes" id="UP000177208">
    <property type="component" value="Unassembled WGS sequence"/>
</dbReference>
<accession>A0A1F7GE38</accession>
<dbReference type="Pfam" id="PF03816">
    <property type="entry name" value="LytR_cpsA_psr"/>
    <property type="match status" value="1"/>
</dbReference>
<dbReference type="EMBL" id="MFZG01000017">
    <property type="protein sequence ID" value="OGK16802.1"/>
    <property type="molecule type" value="Genomic_DNA"/>
</dbReference>
<comment type="caution">
    <text evidence="3">The sequence shown here is derived from an EMBL/GenBank/DDBJ whole genome shotgun (WGS) entry which is preliminary data.</text>
</comment>
<comment type="similarity">
    <text evidence="1">Belongs to the LytR/CpsA/Psr (LCP) family.</text>
</comment>
<evidence type="ECO:0000313" key="4">
    <source>
        <dbReference type="Proteomes" id="UP000177208"/>
    </source>
</evidence>
<dbReference type="PANTHER" id="PTHR33392:SF6">
    <property type="entry name" value="POLYISOPRENYL-TEICHOIC ACID--PEPTIDOGLYCAN TEICHOIC ACID TRANSFERASE TAGU"/>
    <property type="match status" value="1"/>
</dbReference>
<evidence type="ECO:0000313" key="3">
    <source>
        <dbReference type="EMBL" id="OGK16802.1"/>
    </source>
</evidence>
<protein>
    <recommendedName>
        <fullName evidence="2">Cell envelope-related transcriptional attenuator domain-containing protein</fullName>
    </recommendedName>
</protein>
<reference evidence="3 4" key="1">
    <citation type="journal article" date="2016" name="Nat. Commun.">
        <title>Thousands of microbial genomes shed light on interconnected biogeochemical processes in an aquifer system.</title>
        <authorList>
            <person name="Anantharaman K."/>
            <person name="Brown C.T."/>
            <person name="Hug L.A."/>
            <person name="Sharon I."/>
            <person name="Castelle C.J."/>
            <person name="Probst A.J."/>
            <person name="Thomas B.C."/>
            <person name="Singh A."/>
            <person name="Wilkins M.J."/>
            <person name="Karaoz U."/>
            <person name="Brodie E.L."/>
            <person name="Williams K.H."/>
            <person name="Hubbard S.S."/>
            <person name="Banfield J.F."/>
        </authorList>
    </citation>
    <scope>NUCLEOTIDE SEQUENCE [LARGE SCALE GENOMIC DNA]</scope>
</reference>
<organism evidence="3 4">
    <name type="scientific">Candidatus Roizmanbacteria bacterium RIFCSPHIGHO2_01_FULL_39_12c</name>
    <dbReference type="NCBI Taxonomy" id="1802031"/>
    <lineage>
        <taxon>Bacteria</taxon>
        <taxon>Candidatus Roizmaniibacteriota</taxon>
    </lineage>
</organism>
<dbReference type="AlphaFoldDB" id="A0A1F7GE38"/>
<proteinExistence type="inferred from homology"/>
<gene>
    <name evidence="3" type="ORF">A2774_05330</name>
</gene>
<sequence>MKKVFIISAGVVAAAIVIYLIKINQFYKKIYTPIPINPASTPIPERTEYNILLLGYAGGRHEGTYLTDTVIVMHFDSKRKQAFMLSLPRDLWVKLPTKSGADFRAKINTIYETELFPNHFPDLDSKLAGGKSDAELTKFILSQITGLEIDNYLAIDFASFTKAVDVLGGVDIDVARSFIDEKYPIDGKQDDLCEKDEQFKQVEPFLPPKVYNDEEKEKLLREKPELDEFLRQATEEPQLAFPCRYEKLAFAAGPQHMDGATALKFVRSRQSAQDGGDFARARRQQQLIEALRAKVLTVGFIPKLPSLLKELQDYIKTDVSPDLIKKFIGEVSRAGDYKLTSLVLSDQNVLTPDKSENGQFILIPKYGQDDWESVRKYIKDILAGITPTPSRSPTFNPIITK</sequence>